<proteinExistence type="inferred from homology"/>
<name>A0A0P9ADW9_9CLOT</name>
<comment type="function">
    <text evidence="5">Catalyzes the interconversion of L-alanine and D-alanine. May also act on other amino acids.</text>
</comment>
<evidence type="ECO:0000256" key="2">
    <source>
        <dbReference type="ARBA" id="ARBA00001933"/>
    </source>
</evidence>
<dbReference type="Gene3D" id="3.20.20.10">
    <property type="entry name" value="Alanine racemase"/>
    <property type="match status" value="1"/>
</dbReference>
<comment type="catalytic activity">
    <reaction evidence="1 5">
        <text>L-alanine = D-alanine</text>
        <dbReference type="Rhea" id="RHEA:20249"/>
        <dbReference type="ChEBI" id="CHEBI:57416"/>
        <dbReference type="ChEBI" id="CHEBI:57972"/>
        <dbReference type="EC" id="5.1.1.1"/>
    </reaction>
</comment>
<dbReference type="Proteomes" id="UP000050326">
    <property type="component" value="Unassembled WGS sequence"/>
</dbReference>
<accession>A0A0P9ADW9</accession>
<evidence type="ECO:0000259" key="8">
    <source>
        <dbReference type="SMART" id="SM01005"/>
    </source>
</evidence>
<dbReference type="InterPro" id="IPR009006">
    <property type="entry name" value="Ala_racemase/Decarboxylase_C"/>
</dbReference>
<feature type="domain" description="Alanine racemase C-terminal" evidence="8">
    <location>
        <begin position="247"/>
        <end position="375"/>
    </location>
</feature>
<dbReference type="PANTHER" id="PTHR30511">
    <property type="entry name" value="ALANINE RACEMASE"/>
    <property type="match status" value="1"/>
</dbReference>
<keyword evidence="3 5" id="KW-0663">Pyridoxal phosphate</keyword>
<dbReference type="EC" id="5.1.1.1" evidence="5"/>
<reference evidence="9 10" key="1">
    <citation type="submission" date="2015-09" db="EMBL/GenBank/DDBJ databases">
        <title>Genome sequence of Oxobacter pfennigii DSM 3222.</title>
        <authorList>
            <person name="Poehlein A."/>
            <person name="Bengelsdorf F.R."/>
            <person name="Schiel-Bengelsdorf B."/>
            <person name="Duerre P."/>
            <person name="Daniel R."/>
        </authorList>
    </citation>
    <scope>NUCLEOTIDE SEQUENCE [LARGE SCALE GENOMIC DNA]</scope>
    <source>
        <strain evidence="9 10">DSM 3222</strain>
    </source>
</reference>
<evidence type="ECO:0000256" key="5">
    <source>
        <dbReference type="HAMAP-Rule" id="MF_01201"/>
    </source>
</evidence>
<dbReference type="GO" id="GO:0008784">
    <property type="term" value="F:alanine racemase activity"/>
    <property type="evidence" value="ECO:0007669"/>
    <property type="project" value="UniProtKB-UniRule"/>
</dbReference>
<dbReference type="InterPro" id="IPR001608">
    <property type="entry name" value="Ala_racemase_N"/>
</dbReference>
<dbReference type="NCBIfam" id="TIGR00492">
    <property type="entry name" value="alr"/>
    <property type="match status" value="1"/>
</dbReference>
<evidence type="ECO:0000256" key="1">
    <source>
        <dbReference type="ARBA" id="ARBA00000316"/>
    </source>
</evidence>
<feature type="binding site" evidence="5 7">
    <location>
        <position position="137"/>
    </location>
    <ligand>
        <name>substrate</name>
    </ligand>
</feature>
<keyword evidence="4 5" id="KW-0413">Isomerase</keyword>
<dbReference type="PROSITE" id="PS00395">
    <property type="entry name" value="ALANINE_RACEMASE"/>
    <property type="match status" value="1"/>
</dbReference>
<dbReference type="SUPFAM" id="SSF51419">
    <property type="entry name" value="PLP-binding barrel"/>
    <property type="match status" value="1"/>
</dbReference>
<dbReference type="InterPro" id="IPR020622">
    <property type="entry name" value="Ala_racemase_pyridoxalP-BS"/>
</dbReference>
<dbReference type="GO" id="GO:0030170">
    <property type="term" value="F:pyridoxal phosphate binding"/>
    <property type="evidence" value="ECO:0007669"/>
    <property type="project" value="UniProtKB-UniRule"/>
</dbReference>
<dbReference type="UniPathway" id="UPA00042">
    <property type="reaction ID" value="UER00497"/>
</dbReference>
<feature type="active site" description="Proton acceptor; specific for L-alanine" evidence="5">
    <location>
        <position position="268"/>
    </location>
</feature>
<evidence type="ECO:0000256" key="3">
    <source>
        <dbReference type="ARBA" id="ARBA00022898"/>
    </source>
</evidence>
<comment type="similarity">
    <text evidence="5">Belongs to the alanine racemase family.</text>
</comment>
<comment type="pathway">
    <text evidence="5">Amino-acid biosynthesis; D-alanine biosynthesis; D-alanine from L-alanine: step 1/1.</text>
</comment>
<dbReference type="Pfam" id="PF00842">
    <property type="entry name" value="Ala_racemase_C"/>
    <property type="match status" value="1"/>
</dbReference>
<dbReference type="SUPFAM" id="SSF50621">
    <property type="entry name" value="Alanine racemase C-terminal domain-like"/>
    <property type="match status" value="1"/>
</dbReference>
<dbReference type="PANTHER" id="PTHR30511:SF0">
    <property type="entry name" value="ALANINE RACEMASE, CATABOLIC-RELATED"/>
    <property type="match status" value="1"/>
</dbReference>
<dbReference type="FunFam" id="3.20.20.10:FF:000002">
    <property type="entry name" value="Alanine racemase"/>
    <property type="match status" value="1"/>
</dbReference>
<dbReference type="STRING" id="36849.OXPF_28470"/>
<dbReference type="InterPro" id="IPR011079">
    <property type="entry name" value="Ala_racemase_C"/>
</dbReference>
<gene>
    <name evidence="9" type="primary">alr</name>
    <name evidence="9" type="ORF">OXPF_28470</name>
</gene>
<dbReference type="GO" id="GO:0005829">
    <property type="term" value="C:cytosol"/>
    <property type="evidence" value="ECO:0007669"/>
    <property type="project" value="TreeGrafter"/>
</dbReference>
<dbReference type="CDD" id="cd00430">
    <property type="entry name" value="PLPDE_III_AR"/>
    <property type="match status" value="1"/>
</dbReference>
<sequence length="389" mass="43278">MFKDFRPIWAEINLDNFDHNIKSIKNLIGKNTELISVIKADGYGHGAIELAQICLENHVEWMAVAILDEALELRAAGIKNPILILGYTPYNMAEVIVNSGLSQTCYSYELAKSLSEAAVKLGKIAKAHITVDTGMGRLGFLPHEESADIIKEISCLPNLKIEGLYTHFATADEKDKEYANNQYERYNEFLRMLEARGIEVSMKHAGNSAALMDLPHTNLDAVRPGIIQYGLYPSDQVFKERLKLKPVMSIKANIVHVKEVDAGTPISYGRKFITERKSKIATLPLGYADGFTRLLFGKAHVIVNGKYAPIVGRICMDQCMVDVTDIKEVNVGDEVIIMGSDGNLEISADDIAAALGTINYEIVCMVSRRVPRVYIRKGEIVKVKNYLVR</sequence>
<dbReference type="EMBL" id="LKET01000039">
    <property type="protein sequence ID" value="KPU43406.1"/>
    <property type="molecule type" value="Genomic_DNA"/>
</dbReference>
<dbReference type="AlphaFoldDB" id="A0A0P9ADW9"/>
<dbReference type="Pfam" id="PF01168">
    <property type="entry name" value="Ala_racemase_N"/>
    <property type="match status" value="1"/>
</dbReference>
<evidence type="ECO:0000313" key="10">
    <source>
        <dbReference type="Proteomes" id="UP000050326"/>
    </source>
</evidence>
<dbReference type="HAMAP" id="MF_01201">
    <property type="entry name" value="Ala_racemase"/>
    <property type="match status" value="1"/>
</dbReference>
<comment type="cofactor">
    <cofactor evidence="2 5 6">
        <name>pyridoxal 5'-phosphate</name>
        <dbReference type="ChEBI" id="CHEBI:597326"/>
    </cofactor>
</comment>
<dbReference type="OrthoDB" id="9813814at2"/>
<evidence type="ECO:0000256" key="4">
    <source>
        <dbReference type="ARBA" id="ARBA00023235"/>
    </source>
</evidence>
<evidence type="ECO:0000256" key="7">
    <source>
        <dbReference type="PIRSR" id="PIRSR600821-52"/>
    </source>
</evidence>
<dbReference type="RefSeq" id="WP_054875853.1">
    <property type="nucleotide sequence ID" value="NZ_LKET01000039.1"/>
</dbReference>
<protein>
    <recommendedName>
        <fullName evidence="5">Alanine racemase</fullName>
        <ecNumber evidence="5">5.1.1.1</ecNumber>
    </recommendedName>
</protein>
<dbReference type="GO" id="GO:0030632">
    <property type="term" value="P:D-alanine biosynthetic process"/>
    <property type="evidence" value="ECO:0007669"/>
    <property type="project" value="UniProtKB-UniRule"/>
</dbReference>
<dbReference type="PATRIC" id="fig|36849.3.peg.3011"/>
<dbReference type="SMART" id="SM01005">
    <property type="entry name" value="Ala_racemase_C"/>
    <property type="match status" value="1"/>
</dbReference>
<dbReference type="InterPro" id="IPR000821">
    <property type="entry name" value="Ala_racemase"/>
</dbReference>
<organism evidence="9 10">
    <name type="scientific">Oxobacter pfennigii</name>
    <dbReference type="NCBI Taxonomy" id="36849"/>
    <lineage>
        <taxon>Bacteria</taxon>
        <taxon>Bacillati</taxon>
        <taxon>Bacillota</taxon>
        <taxon>Clostridia</taxon>
        <taxon>Eubacteriales</taxon>
        <taxon>Clostridiaceae</taxon>
        <taxon>Oxobacter</taxon>
    </lineage>
</organism>
<evidence type="ECO:0000256" key="6">
    <source>
        <dbReference type="PIRSR" id="PIRSR600821-50"/>
    </source>
</evidence>
<dbReference type="GO" id="GO:0009252">
    <property type="term" value="P:peptidoglycan biosynthetic process"/>
    <property type="evidence" value="ECO:0007669"/>
    <property type="project" value="TreeGrafter"/>
</dbReference>
<comment type="caution">
    <text evidence="9">The sequence shown here is derived from an EMBL/GenBank/DDBJ whole genome shotgun (WGS) entry which is preliminary data.</text>
</comment>
<evidence type="ECO:0000313" key="9">
    <source>
        <dbReference type="EMBL" id="KPU43406.1"/>
    </source>
</evidence>
<feature type="active site" description="Proton acceptor; specific for D-alanine" evidence="5">
    <location>
        <position position="39"/>
    </location>
</feature>
<dbReference type="PRINTS" id="PR00992">
    <property type="entry name" value="ALARACEMASE"/>
</dbReference>
<dbReference type="FunFam" id="2.40.37.10:FF:000006">
    <property type="entry name" value="Alanine racemase"/>
    <property type="match status" value="1"/>
</dbReference>
<dbReference type="Gene3D" id="2.40.37.10">
    <property type="entry name" value="Lyase, Ornithine Decarboxylase, Chain A, domain 1"/>
    <property type="match status" value="1"/>
</dbReference>
<dbReference type="InterPro" id="IPR029066">
    <property type="entry name" value="PLP-binding_barrel"/>
</dbReference>
<feature type="modified residue" description="N6-(pyridoxal phosphate)lysine" evidence="5 6">
    <location>
        <position position="39"/>
    </location>
</feature>
<keyword evidence="10" id="KW-1185">Reference proteome</keyword>
<feature type="binding site" evidence="5 7">
    <location>
        <position position="316"/>
    </location>
    <ligand>
        <name>substrate</name>
    </ligand>
</feature>